<sequence>MLEQQYGVLVLVFAVAQAPGGLDISKLPLERADEHWRCVLLRRLMLCV</sequence>
<keyword evidence="2" id="KW-1185">Reference proteome</keyword>
<organism evidence="1 2">
    <name type="scientific">Brenneria tiliae</name>
    <dbReference type="NCBI Taxonomy" id="2914984"/>
    <lineage>
        <taxon>Bacteria</taxon>
        <taxon>Pseudomonadati</taxon>
        <taxon>Pseudomonadota</taxon>
        <taxon>Gammaproteobacteria</taxon>
        <taxon>Enterobacterales</taxon>
        <taxon>Pectobacteriaceae</taxon>
        <taxon>Brenneria</taxon>
    </lineage>
</organism>
<comment type="caution">
    <text evidence="1">The sequence shown here is derived from an EMBL/GenBank/DDBJ whole genome shotgun (WGS) entry which is preliminary data.</text>
</comment>
<dbReference type="EMBL" id="JAKPBZ010000115">
    <property type="protein sequence ID" value="MCL2895251.1"/>
    <property type="molecule type" value="Genomic_DNA"/>
</dbReference>
<proteinExistence type="predicted"/>
<evidence type="ECO:0000313" key="2">
    <source>
        <dbReference type="Proteomes" id="UP001203069"/>
    </source>
</evidence>
<gene>
    <name evidence="1" type="ORF">MFP26_21500</name>
</gene>
<accession>A0ABT0MZG6</accession>
<dbReference type="RefSeq" id="WP_249246218.1">
    <property type="nucleotide sequence ID" value="NZ_JAKPBZ010000115.1"/>
</dbReference>
<name>A0ABT0MZG6_9GAMM</name>
<dbReference type="Proteomes" id="UP001203069">
    <property type="component" value="Unassembled WGS sequence"/>
</dbReference>
<evidence type="ECO:0000313" key="1">
    <source>
        <dbReference type="EMBL" id="MCL2895251.1"/>
    </source>
</evidence>
<reference evidence="1 2" key="1">
    <citation type="submission" date="2022-02" db="EMBL/GenBank/DDBJ databases">
        <title>Description of Brenneria tiliae sp. nov. isolated from symptomatic Tilia x moltkei and Tilia x europaea trees in the UK.</title>
        <authorList>
            <person name="Kile H."/>
        </authorList>
    </citation>
    <scope>NUCLEOTIDE SEQUENCE [LARGE SCALE GENOMIC DNA]</scope>
    <source>
        <strain evidence="1 2">MC1SB4.1</strain>
    </source>
</reference>
<protein>
    <submittedName>
        <fullName evidence="1">Uncharacterized protein</fullName>
    </submittedName>
</protein>